<name>A0A813SFI4_9BILA</name>
<dbReference type="OrthoDB" id="10649553at2759"/>
<proteinExistence type="predicted"/>
<sequence length="351" mass="40513">MDYNKDMLINPIDETCYFSALEDIQQDQNTLENQQQQQQQSSLDSENYYTHLHLENMANREYLTIKNLKIENFHYHSNGDEKMIPHIFSSSKEATMLNSQISLEINKSRQEKLRAELSENIFDEKFSPVCTSSKSNLTVRSKNSSSHFSSKISSRNIGPVLNNLTSELIDNFEKKIKRNSKHLDLNQSIDSCLEETQFDDLVDSVIHSVVAKKSKSKEIIASYQDAHETFLDQSFSLFRSFDLDIPVDRLRVFNRKVDILIEAGSKTIGFIANLFKCLLNLDYSGAIKYFRSIPSKDKWNVAKNVLFYAAKLALLFISKFYTTQSELYSSLSQTLNSILNYVKSYEVIRLC</sequence>
<reference evidence="1" key="1">
    <citation type="submission" date="2021-02" db="EMBL/GenBank/DDBJ databases">
        <authorList>
            <person name="Nowell W R."/>
        </authorList>
    </citation>
    <scope>NUCLEOTIDE SEQUENCE</scope>
    <source>
        <strain evidence="1">Ploen Becks lab</strain>
    </source>
</reference>
<organism evidence="1 2">
    <name type="scientific">Brachionus calyciflorus</name>
    <dbReference type="NCBI Taxonomy" id="104777"/>
    <lineage>
        <taxon>Eukaryota</taxon>
        <taxon>Metazoa</taxon>
        <taxon>Spiralia</taxon>
        <taxon>Gnathifera</taxon>
        <taxon>Rotifera</taxon>
        <taxon>Eurotatoria</taxon>
        <taxon>Monogononta</taxon>
        <taxon>Pseudotrocha</taxon>
        <taxon>Ploima</taxon>
        <taxon>Brachionidae</taxon>
        <taxon>Brachionus</taxon>
    </lineage>
</organism>
<keyword evidence="2" id="KW-1185">Reference proteome</keyword>
<comment type="caution">
    <text evidence="1">The sequence shown here is derived from an EMBL/GenBank/DDBJ whole genome shotgun (WGS) entry which is preliminary data.</text>
</comment>
<accession>A0A813SFI4</accession>
<dbReference type="EMBL" id="CAJNOC010000716">
    <property type="protein sequence ID" value="CAF0795415.1"/>
    <property type="molecule type" value="Genomic_DNA"/>
</dbReference>
<evidence type="ECO:0000313" key="2">
    <source>
        <dbReference type="Proteomes" id="UP000663879"/>
    </source>
</evidence>
<dbReference type="Proteomes" id="UP000663879">
    <property type="component" value="Unassembled WGS sequence"/>
</dbReference>
<evidence type="ECO:0000313" key="1">
    <source>
        <dbReference type="EMBL" id="CAF0795415.1"/>
    </source>
</evidence>
<gene>
    <name evidence="1" type="ORF">OXX778_LOCUS6189</name>
</gene>
<protein>
    <submittedName>
        <fullName evidence="1">Uncharacterized protein</fullName>
    </submittedName>
</protein>
<dbReference type="AlphaFoldDB" id="A0A813SFI4"/>